<evidence type="ECO:0000313" key="3">
    <source>
        <dbReference type="EMBL" id="CAE0290439.1"/>
    </source>
</evidence>
<name>A0A7S3HCI1_9STRA</name>
<evidence type="ECO:0000256" key="1">
    <source>
        <dbReference type="ARBA" id="ARBA00023054"/>
    </source>
</evidence>
<dbReference type="GO" id="GO:0032991">
    <property type="term" value="C:protein-containing complex"/>
    <property type="evidence" value="ECO:0007669"/>
    <property type="project" value="UniProtKB-ARBA"/>
</dbReference>
<reference evidence="3" key="1">
    <citation type="submission" date="2021-01" db="EMBL/GenBank/DDBJ databases">
        <authorList>
            <person name="Corre E."/>
            <person name="Pelletier E."/>
            <person name="Niang G."/>
            <person name="Scheremetjew M."/>
            <person name="Finn R."/>
            <person name="Kale V."/>
            <person name="Holt S."/>
            <person name="Cochrane G."/>
            <person name="Meng A."/>
            <person name="Brown T."/>
            <person name="Cohen L."/>
        </authorList>
    </citation>
    <scope>NUCLEOTIDE SEQUENCE</scope>
    <source>
        <strain evidence="3">CCAP 955/1</strain>
    </source>
</reference>
<protein>
    <submittedName>
        <fullName evidence="3">Uncharacterized protein</fullName>
    </submittedName>
</protein>
<feature type="coiled-coil region" evidence="2">
    <location>
        <begin position="207"/>
        <end position="246"/>
    </location>
</feature>
<evidence type="ECO:0000256" key="2">
    <source>
        <dbReference type="SAM" id="Coils"/>
    </source>
</evidence>
<organism evidence="3">
    <name type="scientific">Spumella elongata</name>
    <dbReference type="NCBI Taxonomy" id="89044"/>
    <lineage>
        <taxon>Eukaryota</taxon>
        <taxon>Sar</taxon>
        <taxon>Stramenopiles</taxon>
        <taxon>Ochrophyta</taxon>
        <taxon>Chrysophyceae</taxon>
        <taxon>Chromulinales</taxon>
        <taxon>Chromulinaceae</taxon>
        <taxon>Spumella</taxon>
    </lineage>
</organism>
<gene>
    <name evidence="3" type="ORF">SELO1098_LOCUS19284</name>
</gene>
<dbReference type="PANTHER" id="PTHR15157:SF5">
    <property type="entry name" value="UV RADIATION RESISTANCE-ASSOCIATED GENE PROTEIN"/>
    <property type="match status" value="1"/>
</dbReference>
<proteinExistence type="predicted"/>
<dbReference type="GO" id="GO:0000323">
    <property type="term" value="C:lytic vacuole"/>
    <property type="evidence" value="ECO:0007669"/>
    <property type="project" value="TreeGrafter"/>
</dbReference>
<dbReference type="Pfam" id="PF10186">
    <property type="entry name" value="ATG14"/>
    <property type="match status" value="1"/>
</dbReference>
<accession>A0A7S3HCI1</accession>
<keyword evidence="1 2" id="KW-0175">Coiled coil</keyword>
<dbReference type="GO" id="GO:0005768">
    <property type="term" value="C:endosome"/>
    <property type="evidence" value="ECO:0007669"/>
    <property type="project" value="TreeGrafter"/>
</dbReference>
<dbReference type="GO" id="GO:0035493">
    <property type="term" value="P:SNARE complex assembly"/>
    <property type="evidence" value="ECO:0007669"/>
    <property type="project" value="TreeGrafter"/>
</dbReference>
<dbReference type="EMBL" id="HBIC01037726">
    <property type="protein sequence ID" value="CAE0290439.1"/>
    <property type="molecule type" value="Transcribed_RNA"/>
</dbReference>
<sequence length="440" mass="49680">MTESFSKHPTLKWMVQNAQSVMIRNLAPERMVQSALPSTRLELCTDTDGKMITLYKSNVTSQSLNPTWTMSGLVPSAAQKDYLNIKNIIVRAVCTNADKSESVIFSEEVNLTQLVPFKQPVLNGKFSIPINLLLINIDDALYTTERSFNIFFARTAKYTGDVFVLDEETDPDTLATTSALSEGIAASQIHIEVLRKGLTTTLQKTDLVRLQTKKNDRQAELEKLRAEVAAAEAELTQNTIAFAEEKRIFAAGRKAEMMESTAACQELLTLQQSARVTINNKKQDWLKIKFLLEARKIKLLSELQTIYPIERLDNGEFAIRGVEMPADLYAREDEQVAAALGYTVHLLLLASKYLEIPLRYQLLFMASRSFIRDPVVGNGTTLPLFRRGTERERFDRAVLWLKRAVEQLLQSRGVTYEPNQHILSNIHALFSCEMCPKIAI</sequence>
<dbReference type="InterPro" id="IPR018791">
    <property type="entry name" value="UV_resistance/autophagy_Atg14"/>
</dbReference>
<dbReference type="GO" id="GO:0000149">
    <property type="term" value="F:SNARE binding"/>
    <property type="evidence" value="ECO:0007669"/>
    <property type="project" value="TreeGrafter"/>
</dbReference>
<dbReference type="PANTHER" id="PTHR15157">
    <property type="entry name" value="UV RADIATION RESISTANCE-ASSOCIATED GENE PROTEIN"/>
    <property type="match status" value="1"/>
</dbReference>
<dbReference type="AlphaFoldDB" id="A0A7S3HCI1"/>